<keyword evidence="2" id="KW-1185">Reference proteome</keyword>
<accession>A0A8S4SPF4</accession>
<evidence type="ECO:0000313" key="1">
    <source>
        <dbReference type="EMBL" id="CAH2269379.1"/>
    </source>
</evidence>
<dbReference type="Proteomes" id="UP000838756">
    <property type="component" value="Unassembled WGS sequence"/>
</dbReference>
<name>A0A8S4SPF4_9NEOP</name>
<dbReference type="AlphaFoldDB" id="A0A8S4SPF4"/>
<reference evidence="1" key="1">
    <citation type="submission" date="2022-03" db="EMBL/GenBank/DDBJ databases">
        <authorList>
            <person name="Lindestad O."/>
        </authorList>
    </citation>
    <scope>NUCLEOTIDE SEQUENCE</scope>
</reference>
<gene>
    <name evidence="1" type="primary">jg23284</name>
    <name evidence="1" type="ORF">PAEG_LOCUS27598</name>
</gene>
<evidence type="ECO:0000313" key="2">
    <source>
        <dbReference type="Proteomes" id="UP000838756"/>
    </source>
</evidence>
<organism evidence="1 2">
    <name type="scientific">Pararge aegeria aegeria</name>
    <dbReference type="NCBI Taxonomy" id="348720"/>
    <lineage>
        <taxon>Eukaryota</taxon>
        <taxon>Metazoa</taxon>
        <taxon>Ecdysozoa</taxon>
        <taxon>Arthropoda</taxon>
        <taxon>Hexapoda</taxon>
        <taxon>Insecta</taxon>
        <taxon>Pterygota</taxon>
        <taxon>Neoptera</taxon>
        <taxon>Endopterygota</taxon>
        <taxon>Lepidoptera</taxon>
        <taxon>Glossata</taxon>
        <taxon>Ditrysia</taxon>
        <taxon>Papilionoidea</taxon>
        <taxon>Nymphalidae</taxon>
        <taxon>Satyrinae</taxon>
        <taxon>Satyrini</taxon>
        <taxon>Parargina</taxon>
        <taxon>Pararge</taxon>
    </lineage>
</organism>
<proteinExistence type="predicted"/>
<comment type="caution">
    <text evidence="1">The sequence shown here is derived from an EMBL/GenBank/DDBJ whole genome shotgun (WGS) entry which is preliminary data.</text>
</comment>
<sequence>MYVEAVLAQWVGLRLHFRGGSSHFDCTTGLEGRFEAASPPERSEAAELRNGLMRRGVAYCVSPPEQSEAAERSEKVNAALVDPQRGGQTTSIEALGAAGSKRPRTMAFASHKKASSGLQSVEVMMMMMT</sequence>
<dbReference type="EMBL" id="CAKXAJ010026512">
    <property type="protein sequence ID" value="CAH2269379.1"/>
    <property type="molecule type" value="Genomic_DNA"/>
</dbReference>
<protein>
    <submittedName>
        <fullName evidence="1">Jg23284 protein</fullName>
    </submittedName>
</protein>